<keyword evidence="2" id="KW-1185">Reference proteome</keyword>
<evidence type="ECO:0000313" key="2">
    <source>
        <dbReference type="Proteomes" id="UP001157133"/>
    </source>
</evidence>
<dbReference type="Proteomes" id="UP001157133">
    <property type="component" value="Unassembled WGS sequence"/>
</dbReference>
<gene>
    <name evidence="1" type="ORF">theurythT_27840</name>
</gene>
<protein>
    <recommendedName>
        <fullName evidence="3">GS catalytic domain-containing protein</fullName>
    </recommendedName>
</protein>
<accession>A0ABQ6H6T0</accession>
<organism evidence="1 2">
    <name type="scientific">Thalassotalea eurytherma</name>
    <dbReference type="NCBI Taxonomy" id="1144278"/>
    <lineage>
        <taxon>Bacteria</taxon>
        <taxon>Pseudomonadati</taxon>
        <taxon>Pseudomonadota</taxon>
        <taxon>Gammaproteobacteria</taxon>
        <taxon>Alteromonadales</taxon>
        <taxon>Colwelliaceae</taxon>
        <taxon>Thalassotalea</taxon>
    </lineage>
</organism>
<reference evidence="1 2" key="1">
    <citation type="submission" date="2023-03" db="EMBL/GenBank/DDBJ databases">
        <title>Draft genome sequence of Thalassotalea eurytherma JCM 18482T.</title>
        <authorList>
            <person name="Sawabe T."/>
        </authorList>
    </citation>
    <scope>NUCLEOTIDE SEQUENCE [LARGE SCALE GENOMIC DNA]</scope>
    <source>
        <strain evidence="1 2">JCM 18482</strain>
    </source>
</reference>
<evidence type="ECO:0000313" key="1">
    <source>
        <dbReference type="EMBL" id="GLX83332.1"/>
    </source>
</evidence>
<name>A0ABQ6H6T0_9GAMM</name>
<dbReference type="RefSeq" id="WP_284208752.1">
    <property type="nucleotide sequence ID" value="NZ_BSSU01000014.1"/>
</dbReference>
<proteinExistence type="predicted"/>
<dbReference type="EMBL" id="BSSU01000014">
    <property type="protein sequence ID" value="GLX83332.1"/>
    <property type="molecule type" value="Genomic_DNA"/>
</dbReference>
<evidence type="ECO:0008006" key="3">
    <source>
        <dbReference type="Google" id="ProtNLM"/>
    </source>
</evidence>
<sequence>MTSLSITRHVLAANIVQFLQNVISQQGFDAKVHFELEGCFRNTEKHVPVNFNLLNNWLVKHNIEGTIIPEYWHNQWEFVSDFAGQSPLKEAQNLAFVLEKLPEAFRQFNFGEVSIKPVVWSGDQGKMVTGSTQIFCQDRRAVHIPNAIQMNVSVLNNGKNLMVERGFGERLQEAFLQTSLSCCLLYLPEEEAFERFALKTQYGLFDELCSPYDISGGHQGSIALYKDKGKHNQAMGLEPLIYGADEKVLVSKQDWHATARIEHRLGAASSLYDPYINVIFALLNIIESLDAFIKHREAPLDAKACIESTALPSSLYDHEDETNANYGANTQGAISLFENDRWFAEKIDQLVGLHRNEDSLSSTLPANAGQLLKKQILANYQKQPIFINRIHL</sequence>
<comment type="caution">
    <text evidence="1">The sequence shown here is derived from an EMBL/GenBank/DDBJ whole genome shotgun (WGS) entry which is preliminary data.</text>
</comment>